<keyword evidence="6" id="KW-1185">Reference proteome</keyword>
<dbReference type="SMART" id="SM00043">
    <property type="entry name" value="CY"/>
    <property type="match status" value="1"/>
</dbReference>
<evidence type="ECO:0000313" key="6">
    <source>
        <dbReference type="Proteomes" id="UP001632038"/>
    </source>
</evidence>
<comment type="caution">
    <text evidence="5">The sequence shown here is derived from an EMBL/GenBank/DDBJ whole genome shotgun (WGS) entry which is preliminary data.</text>
</comment>
<dbReference type="GO" id="GO:0004869">
    <property type="term" value="F:cysteine-type endopeptidase inhibitor activity"/>
    <property type="evidence" value="ECO:0007669"/>
    <property type="project" value="UniProtKB-KW"/>
</dbReference>
<dbReference type="CDD" id="cd00042">
    <property type="entry name" value="CY"/>
    <property type="match status" value="1"/>
</dbReference>
<reference evidence="6" key="1">
    <citation type="journal article" date="2024" name="IScience">
        <title>Strigolactones Initiate the Formation of Haustorium-like Structures in Castilleja.</title>
        <authorList>
            <person name="Buerger M."/>
            <person name="Peterson D."/>
            <person name="Chory J."/>
        </authorList>
    </citation>
    <scope>NUCLEOTIDE SEQUENCE [LARGE SCALE GENOMIC DNA]</scope>
</reference>
<feature type="chain" id="PRO_5044791500" description="Cystatin domain-containing protein" evidence="3">
    <location>
        <begin position="25"/>
        <end position="123"/>
    </location>
</feature>
<evidence type="ECO:0000256" key="3">
    <source>
        <dbReference type="SAM" id="SignalP"/>
    </source>
</evidence>
<proteinExistence type="predicted"/>
<protein>
    <recommendedName>
        <fullName evidence="4">Cystatin domain-containing protein</fullName>
    </recommendedName>
</protein>
<organism evidence="5 6">
    <name type="scientific">Castilleja foliolosa</name>
    <dbReference type="NCBI Taxonomy" id="1961234"/>
    <lineage>
        <taxon>Eukaryota</taxon>
        <taxon>Viridiplantae</taxon>
        <taxon>Streptophyta</taxon>
        <taxon>Embryophyta</taxon>
        <taxon>Tracheophyta</taxon>
        <taxon>Spermatophyta</taxon>
        <taxon>Magnoliopsida</taxon>
        <taxon>eudicotyledons</taxon>
        <taxon>Gunneridae</taxon>
        <taxon>Pentapetalae</taxon>
        <taxon>asterids</taxon>
        <taxon>lamiids</taxon>
        <taxon>Lamiales</taxon>
        <taxon>Orobanchaceae</taxon>
        <taxon>Pedicularideae</taxon>
        <taxon>Castillejinae</taxon>
        <taxon>Castilleja</taxon>
    </lineage>
</organism>
<evidence type="ECO:0000256" key="2">
    <source>
        <dbReference type="ARBA" id="ARBA00022704"/>
    </source>
</evidence>
<evidence type="ECO:0000259" key="4">
    <source>
        <dbReference type="SMART" id="SM00043"/>
    </source>
</evidence>
<gene>
    <name evidence="5" type="ORF">CASFOL_028707</name>
</gene>
<keyword evidence="3" id="KW-0732">Signal</keyword>
<sequence>MPPKSISFIFTILSILAVLAPSEASRGGALVGGWRPIENLKDPEVVDIAKFAVAEHNKQAKKSLSFVDVVKGETQVVSGTKYRLVVTARDGGAAAAVEPQNYSAIVWYKPWQHLKQLISFDKV</sequence>
<dbReference type="PANTHER" id="PTHR47364">
    <property type="entry name" value="CYSTEINE PROTEINASE INHIBITOR 5"/>
    <property type="match status" value="1"/>
</dbReference>
<keyword evidence="2" id="KW-0789">Thiol protease inhibitor</keyword>
<evidence type="ECO:0000313" key="5">
    <source>
        <dbReference type="EMBL" id="KAL3627344.1"/>
    </source>
</evidence>
<dbReference type="Pfam" id="PF16845">
    <property type="entry name" value="SQAPI"/>
    <property type="match status" value="1"/>
</dbReference>
<dbReference type="SUPFAM" id="SSF54403">
    <property type="entry name" value="Cystatin/monellin"/>
    <property type="match status" value="1"/>
</dbReference>
<dbReference type="InterPro" id="IPR046350">
    <property type="entry name" value="Cystatin_sf"/>
</dbReference>
<dbReference type="Proteomes" id="UP001632038">
    <property type="component" value="Unassembled WGS sequence"/>
</dbReference>
<accession>A0ABD3CCT0</accession>
<dbReference type="EMBL" id="JAVIJP010000039">
    <property type="protein sequence ID" value="KAL3627344.1"/>
    <property type="molecule type" value="Genomic_DNA"/>
</dbReference>
<feature type="signal peptide" evidence="3">
    <location>
        <begin position="1"/>
        <end position="24"/>
    </location>
</feature>
<feature type="domain" description="Cystatin" evidence="4">
    <location>
        <begin position="29"/>
        <end position="123"/>
    </location>
</feature>
<dbReference type="Gene3D" id="3.10.450.10">
    <property type="match status" value="1"/>
</dbReference>
<dbReference type="InterPro" id="IPR000010">
    <property type="entry name" value="Cystatin_dom"/>
</dbReference>
<dbReference type="PANTHER" id="PTHR47364:SF2">
    <property type="entry name" value="CYSTEINE PROTEINASE INHIBITOR 5"/>
    <property type="match status" value="1"/>
</dbReference>
<dbReference type="AlphaFoldDB" id="A0ABD3CCT0"/>
<evidence type="ECO:0000256" key="1">
    <source>
        <dbReference type="ARBA" id="ARBA00022690"/>
    </source>
</evidence>
<keyword evidence="1" id="KW-0646">Protease inhibitor</keyword>
<name>A0ABD3CCT0_9LAMI</name>